<dbReference type="PANTHER" id="PTHR40599">
    <property type="entry name" value="[CITRATE [PRO-3S]-LYASE] LIGASE"/>
    <property type="match status" value="1"/>
</dbReference>
<dbReference type="InterPro" id="IPR005216">
    <property type="entry name" value="Citrate_lyase_ligase"/>
</dbReference>
<dbReference type="GO" id="GO:0008771">
    <property type="term" value="F:[citrate (pro-3S)-lyase] ligase activity"/>
    <property type="evidence" value="ECO:0007669"/>
    <property type="project" value="UniProtKB-EC"/>
</dbReference>
<organism evidence="5 6">
    <name type="scientific">Bradyrhizobium canariense</name>
    <dbReference type="NCBI Taxonomy" id="255045"/>
    <lineage>
        <taxon>Bacteria</taxon>
        <taxon>Pseudomonadati</taxon>
        <taxon>Pseudomonadota</taxon>
        <taxon>Alphaproteobacteria</taxon>
        <taxon>Hyphomicrobiales</taxon>
        <taxon>Nitrobacteraceae</taxon>
        <taxon>Bradyrhizobium</taxon>
    </lineage>
</organism>
<dbReference type="PROSITE" id="PS51186">
    <property type="entry name" value="GNAT"/>
    <property type="match status" value="1"/>
</dbReference>
<dbReference type="Proteomes" id="UP000193553">
    <property type="component" value="Unassembled WGS sequence"/>
</dbReference>
<dbReference type="NCBIfam" id="TIGR00124">
    <property type="entry name" value="cit_ly_ligase"/>
    <property type="match status" value="1"/>
</dbReference>
<dbReference type="Gene3D" id="3.40.630.30">
    <property type="match status" value="1"/>
</dbReference>
<protein>
    <recommendedName>
        <fullName evidence="3">[Citrate [pro-3S]-lyase] ligase</fullName>
        <ecNumber evidence="3">6.2.1.22</ecNumber>
    </recommendedName>
</protein>
<dbReference type="PANTHER" id="PTHR40599:SF1">
    <property type="entry name" value="[CITRATE [PRO-3S]-LYASE] LIGASE"/>
    <property type="match status" value="1"/>
</dbReference>
<keyword evidence="3 5" id="KW-0436">Ligase</keyword>
<feature type="domain" description="N-acetyltransferase" evidence="4">
    <location>
        <begin position="1"/>
        <end position="129"/>
    </location>
</feature>
<dbReference type="InterPro" id="IPR000182">
    <property type="entry name" value="GNAT_dom"/>
</dbReference>
<accession>A0A1X3GTL6</accession>
<dbReference type="SUPFAM" id="SSF55729">
    <property type="entry name" value="Acyl-CoA N-acyltransferases (Nat)"/>
    <property type="match status" value="1"/>
</dbReference>
<evidence type="ECO:0000256" key="2">
    <source>
        <dbReference type="ARBA" id="ARBA00022840"/>
    </source>
</evidence>
<dbReference type="EMBL" id="NAFI01000190">
    <property type="protein sequence ID" value="OSJ01856.1"/>
    <property type="molecule type" value="Genomic_DNA"/>
</dbReference>
<keyword evidence="5" id="KW-0456">Lyase</keyword>
<dbReference type="InterPro" id="IPR016181">
    <property type="entry name" value="Acyl_CoA_acyltransferase"/>
</dbReference>
<dbReference type="GO" id="GO:0016829">
    <property type="term" value="F:lyase activity"/>
    <property type="evidence" value="ECO:0007669"/>
    <property type="project" value="UniProtKB-KW"/>
</dbReference>
<dbReference type="InterPro" id="IPR014729">
    <property type="entry name" value="Rossmann-like_a/b/a_fold"/>
</dbReference>
<dbReference type="SMART" id="SM00764">
    <property type="entry name" value="Citrate_ly_lig"/>
    <property type="match status" value="1"/>
</dbReference>
<evidence type="ECO:0000256" key="3">
    <source>
        <dbReference type="PIRNR" id="PIRNR005751"/>
    </source>
</evidence>
<sequence length="350" mass="39133">MIAVDEFATIRPDDASDEMVEVRSLLAANHLGLDSQVEAFVVCRRDGRIVACAGLDHNVIKCVAVADEFRGESLSLRLGSEAVKLAAECGQFHLFLYSPPHNLSLFRGWGFYPLVEVPQLVVLMENSPIAIQAYCERLRQQRRPGRKIGGIVLNANPFTLGHQYLVERAARICDWLHVFVVREDASLFSYADRFRLVEAGVKHLETVSLHPGSEYIISRATFPGYFLKDQALVDHSWAAIDLLLFREYIAPALGISHRYVGTEPFDTVTEKYNADMKHWLQYAASSAASVTVIEIPRASVRDVPISASQVRRLLARGDFPAMQDLVPAPTLQFLKRTFSASRTVTKETES</sequence>
<name>A0A1X3GTL6_9BRAD</name>
<keyword evidence="1 3" id="KW-0547">Nucleotide-binding</keyword>
<dbReference type="OrthoDB" id="9779753at2"/>
<dbReference type="PIRSF" id="PIRSF005751">
    <property type="entry name" value="Acet_citr_lig"/>
    <property type="match status" value="1"/>
</dbReference>
<dbReference type="AlphaFoldDB" id="A0A1X3GTL6"/>
<comment type="function">
    <text evidence="3">Acetylation of prosthetic group (2-(5''-phosphoribosyl)-3'-dephosphocoenzyme-A) of the gamma subunit of citrate lyase.</text>
</comment>
<gene>
    <name evidence="5" type="ORF">BSZ18_39380</name>
</gene>
<evidence type="ECO:0000313" key="5">
    <source>
        <dbReference type="EMBL" id="OSJ01856.1"/>
    </source>
</evidence>
<dbReference type="GO" id="GO:0005524">
    <property type="term" value="F:ATP binding"/>
    <property type="evidence" value="ECO:0007669"/>
    <property type="project" value="UniProtKB-UniRule"/>
</dbReference>
<evidence type="ECO:0000259" key="4">
    <source>
        <dbReference type="PROSITE" id="PS51186"/>
    </source>
</evidence>
<dbReference type="CDD" id="cd02169">
    <property type="entry name" value="Citrate_lyase_ligase"/>
    <property type="match status" value="1"/>
</dbReference>
<dbReference type="InterPro" id="IPR004821">
    <property type="entry name" value="Cyt_trans-like"/>
</dbReference>
<dbReference type="SUPFAM" id="SSF52374">
    <property type="entry name" value="Nucleotidylyl transferase"/>
    <property type="match status" value="1"/>
</dbReference>
<dbReference type="Gene3D" id="3.40.50.620">
    <property type="entry name" value="HUPs"/>
    <property type="match status" value="1"/>
</dbReference>
<dbReference type="RefSeq" id="WP_085357672.1">
    <property type="nucleotide sequence ID" value="NZ_NAFD01000151.1"/>
</dbReference>
<comment type="catalytic activity">
    <reaction evidence="3">
        <text>holo-[citrate lyase ACP] + acetate + ATP = acetyl-[citrate lyase ACP] + AMP + diphosphate</text>
        <dbReference type="Rhea" id="RHEA:23788"/>
        <dbReference type="Rhea" id="RHEA-COMP:10158"/>
        <dbReference type="Rhea" id="RHEA-COMP:13710"/>
        <dbReference type="ChEBI" id="CHEBI:30089"/>
        <dbReference type="ChEBI" id="CHEBI:30616"/>
        <dbReference type="ChEBI" id="CHEBI:33019"/>
        <dbReference type="ChEBI" id="CHEBI:82683"/>
        <dbReference type="ChEBI" id="CHEBI:137976"/>
        <dbReference type="ChEBI" id="CHEBI:456215"/>
        <dbReference type="EC" id="6.2.1.22"/>
    </reaction>
</comment>
<dbReference type="NCBIfam" id="TIGR00125">
    <property type="entry name" value="cyt_tran_rel"/>
    <property type="match status" value="1"/>
</dbReference>
<evidence type="ECO:0000256" key="1">
    <source>
        <dbReference type="ARBA" id="ARBA00022741"/>
    </source>
</evidence>
<proteinExistence type="predicted"/>
<dbReference type="GO" id="GO:0016747">
    <property type="term" value="F:acyltransferase activity, transferring groups other than amino-acyl groups"/>
    <property type="evidence" value="ECO:0007669"/>
    <property type="project" value="InterPro"/>
</dbReference>
<keyword evidence="2 3" id="KW-0067">ATP-binding</keyword>
<dbReference type="InterPro" id="IPR013166">
    <property type="entry name" value="Citrate_lyase_ligase_C"/>
</dbReference>
<comment type="caution">
    <text evidence="5">The sequence shown here is derived from an EMBL/GenBank/DDBJ whole genome shotgun (WGS) entry which is preliminary data.</text>
</comment>
<dbReference type="EC" id="6.2.1.22" evidence="3"/>
<reference evidence="5 6" key="1">
    <citation type="submission" date="2017-03" db="EMBL/GenBank/DDBJ databases">
        <title>Whole genome sequences of fourteen strains of Bradyrhizobium canariense and one strain of Bradyrhizobium japonicum isolated from Lupinus (Papilionoideae: Genisteae) species in Algeria.</title>
        <authorList>
            <person name="Crovadore J."/>
            <person name="Chekireb D."/>
            <person name="Brachmann A."/>
            <person name="Chablais R."/>
            <person name="Cochard B."/>
            <person name="Lefort F."/>
        </authorList>
    </citation>
    <scope>NUCLEOTIDE SEQUENCE [LARGE SCALE GENOMIC DNA]</scope>
    <source>
        <strain evidence="5 6">UBMA195</strain>
    </source>
</reference>
<dbReference type="Pfam" id="PF08218">
    <property type="entry name" value="Citrate_ly_lig"/>
    <property type="match status" value="1"/>
</dbReference>
<evidence type="ECO:0000313" key="6">
    <source>
        <dbReference type="Proteomes" id="UP000193553"/>
    </source>
</evidence>